<keyword evidence="5" id="KW-1185">Reference proteome</keyword>
<comment type="caution">
    <text evidence="4">The sequence shown here is derived from an EMBL/GenBank/DDBJ whole genome shotgun (WGS) entry which is preliminary data.</text>
</comment>
<keyword evidence="4" id="KW-0328">Glycosyltransferase</keyword>
<evidence type="ECO:0000259" key="3">
    <source>
        <dbReference type="Pfam" id="PF00156"/>
    </source>
</evidence>
<dbReference type="EMBL" id="JACHMC010000001">
    <property type="protein sequence ID" value="MBB4882389.1"/>
    <property type="molecule type" value="Genomic_DNA"/>
</dbReference>
<dbReference type="InterPro" id="IPR000836">
    <property type="entry name" value="PRTase_dom"/>
</dbReference>
<dbReference type="InterPro" id="IPR051910">
    <property type="entry name" value="ComF/GntX_DNA_util-trans"/>
</dbReference>
<dbReference type="PANTHER" id="PTHR47505">
    <property type="entry name" value="DNA UTILIZATION PROTEIN YHGH"/>
    <property type="match status" value="1"/>
</dbReference>
<dbReference type="Gene3D" id="3.40.50.2020">
    <property type="match status" value="1"/>
</dbReference>
<dbReference type="Pfam" id="PF00156">
    <property type="entry name" value="Pribosyltran"/>
    <property type="match status" value="1"/>
</dbReference>
<accession>A0A4Y8X1L8</accession>
<dbReference type="GO" id="GO:0016757">
    <property type="term" value="F:glycosyltransferase activity"/>
    <property type="evidence" value="ECO:0007669"/>
    <property type="project" value="UniProtKB-KW"/>
</dbReference>
<proteinExistence type="inferred from homology"/>
<dbReference type="Proteomes" id="UP000560081">
    <property type="component" value="Unassembled WGS sequence"/>
</dbReference>
<evidence type="ECO:0000313" key="4">
    <source>
        <dbReference type="EMBL" id="MBB4882389.1"/>
    </source>
</evidence>
<feature type="domain" description="Phosphoribosyltransferase" evidence="3">
    <location>
        <begin position="202"/>
        <end position="244"/>
    </location>
</feature>
<evidence type="ECO:0000256" key="1">
    <source>
        <dbReference type="ARBA" id="ARBA00008007"/>
    </source>
</evidence>
<feature type="compositionally biased region" description="Basic and acidic residues" evidence="2">
    <location>
        <begin position="183"/>
        <end position="195"/>
    </location>
</feature>
<dbReference type="AlphaFoldDB" id="A0A4Y8X1L8"/>
<gene>
    <name evidence="4" type="ORF">BJ976_000740</name>
</gene>
<reference evidence="4 5" key="1">
    <citation type="submission" date="2020-08" db="EMBL/GenBank/DDBJ databases">
        <title>Sequencing the genomes of 1000 actinobacteria strains.</title>
        <authorList>
            <person name="Klenk H.-P."/>
        </authorList>
    </citation>
    <scope>NUCLEOTIDE SEQUENCE [LARGE SCALE GENOMIC DNA]</scope>
    <source>
        <strain evidence="4 5">DSM 19079</strain>
    </source>
</reference>
<evidence type="ECO:0000313" key="5">
    <source>
        <dbReference type="Proteomes" id="UP000560081"/>
    </source>
</evidence>
<dbReference type="RefSeq" id="WP_135029550.1">
    <property type="nucleotide sequence ID" value="NZ_BMLA01000005.1"/>
</dbReference>
<organism evidence="4 5">
    <name type="scientific">Micrococcus flavus</name>
    <dbReference type="NCBI Taxonomy" id="384602"/>
    <lineage>
        <taxon>Bacteria</taxon>
        <taxon>Bacillati</taxon>
        <taxon>Actinomycetota</taxon>
        <taxon>Actinomycetes</taxon>
        <taxon>Micrococcales</taxon>
        <taxon>Micrococcaceae</taxon>
        <taxon>Micrococcus</taxon>
    </lineage>
</organism>
<dbReference type="PANTHER" id="PTHR47505:SF1">
    <property type="entry name" value="DNA UTILIZATION PROTEIN YHGH"/>
    <property type="match status" value="1"/>
</dbReference>
<feature type="compositionally biased region" description="Low complexity" evidence="2">
    <location>
        <begin position="173"/>
        <end position="182"/>
    </location>
</feature>
<dbReference type="OrthoDB" id="5244859at2"/>
<keyword evidence="4" id="KW-0808">Transferase</keyword>
<evidence type="ECO:0000256" key="2">
    <source>
        <dbReference type="SAM" id="MobiDB-lite"/>
    </source>
</evidence>
<dbReference type="InterPro" id="IPR029057">
    <property type="entry name" value="PRTase-like"/>
</dbReference>
<feature type="region of interest" description="Disordered" evidence="2">
    <location>
        <begin position="172"/>
        <end position="202"/>
    </location>
</feature>
<comment type="similarity">
    <text evidence="1">Belongs to the ComF/GntX family.</text>
</comment>
<name>A0A4Y8X1L8_9MICC</name>
<protein>
    <submittedName>
        <fullName evidence="4">Putative amidophosphoribosyltransferase</fullName>
    </submittedName>
</protein>
<dbReference type="SUPFAM" id="SSF53271">
    <property type="entry name" value="PRTase-like"/>
    <property type="match status" value="1"/>
</dbReference>
<sequence length="256" mass="26076">MTGTARPDRTSLLEGIVDLVLPADCAVCARPGTRLCAGCAAEVGRRLAVPRRAEEAALALPLGPDGTPLPVTAAGTYAEELATAVLAFKDHHALVLRPLLADALARAVAVARLDPSVPRAAHALLVPVPGGAAGHRRRGYDPLGELTGALPPAWVRRDLVVAPRLGVPRPPWAAGAASAHAGADARQRRGRDRGWRARPGRVRPGTPVLLVDDVLTTGATLAALAAAVRAAGADPVGAVVLAAVAPPRHPRGGAEG</sequence>